<comment type="caution">
    <text evidence="3">The sequence shown here is derived from an EMBL/GenBank/DDBJ whole genome shotgun (WGS) entry which is preliminary data.</text>
</comment>
<dbReference type="Proteomes" id="UP001143463">
    <property type="component" value="Unassembled WGS sequence"/>
</dbReference>
<reference evidence="3" key="2">
    <citation type="submission" date="2023-01" db="EMBL/GenBank/DDBJ databases">
        <authorList>
            <person name="Sun Q."/>
            <person name="Evtushenko L."/>
        </authorList>
    </citation>
    <scope>NUCLEOTIDE SEQUENCE</scope>
    <source>
        <strain evidence="3">VKM Ac-1069</strain>
    </source>
</reference>
<dbReference type="Gene3D" id="3.40.50.1400">
    <property type="match status" value="2"/>
</dbReference>
<dbReference type="PANTHER" id="PTHR33542">
    <property type="entry name" value="SIROHYDROCHLORIN FERROCHELATASE, CHLOROPLASTIC"/>
    <property type="match status" value="1"/>
</dbReference>
<evidence type="ECO:0000313" key="4">
    <source>
        <dbReference type="Proteomes" id="UP001143463"/>
    </source>
</evidence>
<name>A0A9W6L0N0_9PSEU</name>
<dbReference type="GO" id="GO:0046872">
    <property type="term" value="F:metal ion binding"/>
    <property type="evidence" value="ECO:0007669"/>
    <property type="project" value="UniProtKB-KW"/>
</dbReference>
<dbReference type="PANTHER" id="PTHR33542:SF5">
    <property type="entry name" value="FERROCHELATASE CHE1"/>
    <property type="match status" value="1"/>
</dbReference>
<sequence length="231" mass="23723">MALPTLVAVAHGSRDPRSSTTVRDLVDVVRARAPELDVRPAFLDFHEPGFGEVLADLDGPAVVVPLLLGSAYHARVDIPAVVEESGAPHVQVADVLGPDPALLDVAAERLAALGLAPGDPGLGLVLAGTGSSHQAANAVVQRLAERWPHTVAAFATASPGIAEAVAELRERGVRRIAVASWFLAPGRLLDRVHEQAAGAPVAEALGAHPAIADVVLARYRATAATLLPAAA</sequence>
<dbReference type="EMBL" id="BSFQ01000003">
    <property type="protein sequence ID" value="GLL09980.1"/>
    <property type="molecule type" value="Genomic_DNA"/>
</dbReference>
<dbReference type="InterPro" id="IPR050963">
    <property type="entry name" value="Sirohydro_Cobaltochel/CbiX"/>
</dbReference>
<keyword evidence="4" id="KW-1185">Reference proteome</keyword>
<dbReference type="Pfam" id="PF01903">
    <property type="entry name" value="CbiX"/>
    <property type="match status" value="2"/>
</dbReference>
<dbReference type="AlphaFoldDB" id="A0A9W6L0N0"/>
<dbReference type="RefSeq" id="WP_037043464.1">
    <property type="nucleotide sequence ID" value="NZ_BAAAUZ010000011.1"/>
</dbReference>
<evidence type="ECO:0000313" key="3">
    <source>
        <dbReference type="EMBL" id="GLL09980.1"/>
    </source>
</evidence>
<organism evidence="3 4">
    <name type="scientific">Pseudonocardia halophobica</name>
    <dbReference type="NCBI Taxonomy" id="29401"/>
    <lineage>
        <taxon>Bacteria</taxon>
        <taxon>Bacillati</taxon>
        <taxon>Actinomycetota</taxon>
        <taxon>Actinomycetes</taxon>
        <taxon>Pseudonocardiales</taxon>
        <taxon>Pseudonocardiaceae</taxon>
        <taxon>Pseudonocardia</taxon>
    </lineage>
</organism>
<proteinExistence type="predicted"/>
<keyword evidence="1" id="KW-0479">Metal-binding</keyword>
<protein>
    <submittedName>
        <fullName evidence="3">Cobalamin biosynthesis protein</fullName>
    </submittedName>
</protein>
<dbReference type="SUPFAM" id="SSF53800">
    <property type="entry name" value="Chelatase"/>
    <property type="match status" value="1"/>
</dbReference>
<keyword evidence="2" id="KW-0456">Lyase</keyword>
<dbReference type="InterPro" id="IPR002762">
    <property type="entry name" value="CbiX-like"/>
</dbReference>
<gene>
    <name evidence="3" type="ORF">GCM10017577_11200</name>
</gene>
<accession>A0A9W6L0N0</accession>
<dbReference type="GO" id="GO:0016829">
    <property type="term" value="F:lyase activity"/>
    <property type="evidence" value="ECO:0007669"/>
    <property type="project" value="UniProtKB-KW"/>
</dbReference>
<dbReference type="CDD" id="cd03416">
    <property type="entry name" value="CbiX_SirB_N"/>
    <property type="match status" value="1"/>
</dbReference>
<evidence type="ECO:0000256" key="2">
    <source>
        <dbReference type="ARBA" id="ARBA00023239"/>
    </source>
</evidence>
<reference evidence="3" key="1">
    <citation type="journal article" date="2014" name="Int. J. Syst. Evol. Microbiol.">
        <title>Complete genome sequence of Corynebacterium casei LMG S-19264T (=DSM 44701T), isolated from a smear-ripened cheese.</title>
        <authorList>
            <consortium name="US DOE Joint Genome Institute (JGI-PGF)"/>
            <person name="Walter F."/>
            <person name="Albersmeier A."/>
            <person name="Kalinowski J."/>
            <person name="Ruckert C."/>
        </authorList>
    </citation>
    <scope>NUCLEOTIDE SEQUENCE</scope>
    <source>
        <strain evidence="3">VKM Ac-1069</strain>
    </source>
</reference>
<evidence type="ECO:0000256" key="1">
    <source>
        <dbReference type="ARBA" id="ARBA00022723"/>
    </source>
</evidence>